<accession>A0ABR7FVJ1</accession>
<feature type="transmembrane region" description="Helical" evidence="1">
    <location>
        <begin position="46"/>
        <end position="66"/>
    </location>
</feature>
<dbReference type="Proteomes" id="UP000635828">
    <property type="component" value="Unassembled WGS sequence"/>
</dbReference>
<keyword evidence="1" id="KW-0472">Membrane</keyword>
<gene>
    <name evidence="2" type="ORF">H8S22_17210</name>
</gene>
<evidence type="ECO:0000313" key="3">
    <source>
        <dbReference type="Proteomes" id="UP000635828"/>
    </source>
</evidence>
<name>A0ABR7FVJ1_9FIRM</name>
<evidence type="ECO:0000256" key="1">
    <source>
        <dbReference type="SAM" id="Phobius"/>
    </source>
</evidence>
<reference evidence="2 3" key="1">
    <citation type="submission" date="2020-08" db="EMBL/GenBank/DDBJ databases">
        <title>Genome public.</title>
        <authorList>
            <person name="Liu C."/>
            <person name="Sun Q."/>
        </authorList>
    </citation>
    <scope>NUCLEOTIDE SEQUENCE [LARGE SCALE GENOMIC DNA]</scope>
    <source>
        <strain evidence="2 3">NSJ-7</strain>
    </source>
</reference>
<sequence length="109" mass="12752">MYDIFYNFISSKTILILGAWLGLPLFIILIIMFSKKKNRDERGWKIFGKASIITFIWLMIITNVIAKIVGNTYPTYALHYIEYANTIQWIFNSSIIVELISVITLRKIE</sequence>
<dbReference type="RefSeq" id="WP_034550178.1">
    <property type="nucleotide sequence ID" value="NZ_JACOOS010000036.1"/>
</dbReference>
<comment type="caution">
    <text evidence="2">The sequence shown here is derived from an EMBL/GenBank/DDBJ whole genome shotgun (WGS) entry which is preliminary data.</text>
</comment>
<protein>
    <submittedName>
        <fullName evidence="2">Uncharacterized protein</fullName>
    </submittedName>
</protein>
<feature type="transmembrane region" description="Helical" evidence="1">
    <location>
        <begin position="14"/>
        <end position="34"/>
    </location>
</feature>
<keyword evidence="1" id="KW-1133">Transmembrane helix</keyword>
<keyword evidence="1" id="KW-0812">Transmembrane</keyword>
<keyword evidence="3" id="KW-1185">Reference proteome</keyword>
<organism evidence="2 3">
    <name type="scientific">Anaerostipes hominis</name>
    <name type="common">ex Liu et al. 2021</name>
    <dbReference type="NCBI Taxonomy" id="2763018"/>
    <lineage>
        <taxon>Bacteria</taxon>
        <taxon>Bacillati</taxon>
        <taxon>Bacillota</taxon>
        <taxon>Clostridia</taxon>
        <taxon>Lachnospirales</taxon>
        <taxon>Lachnospiraceae</taxon>
        <taxon>Anaerostipes</taxon>
    </lineage>
</organism>
<proteinExistence type="predicted"/>
<feature type="transmembrane region" description="Helical" evidence="1">
    <location>
        <begin position="86"/>
        <end position="105"/>
    </location>
</feature>
<evidence type="ECO:0000313" key="2">
    <source>
        <dbReference type="EMBL" id="MBC5679215.1"/>
    </source>
</evidence>
<dbReference type="EMBL" id="JACOOS010000036">
    <property type="protein sequence ID" value="MBC5679215.1"/>
    <property type="molecule type" value="Genomic_DNA"/>
</dbReference>